<comment type="similarity">
    <text evidence="2">Belongs to the EamA transporter family.</text>
</comment>
<keyword evidence="5 6" id="KW-0472">Membrane</keyword>
<feature type="transmembrane region" description="Helical" evidence="6">
    <location>
        <begin position="97"/>
        <end position="114"/>
    </location>
</feature>
<dbReference type="EMBL" id="FOSK01000006">
    <property type="protein sequence ID" value="SFK52573.1"/>
    <property type="molecule type" value="Genomic_DNA"/>
</dbReference>
<keyword evidence="4 6" id="KW-1133">Transmembrane helix</keyword>
<feature type="transmembrane region" description="Helical" evidence="6">
    <location>
        <begin position="35"/>
        <end position="59"/>
    </location>
</feature>
<feature type="domain" description="EamA" evidence="7">
    <location>
        <begin position="5"/>
        <end position="137"/>
    </location>
</feature>
<evidence type="ECO:0000256" key="5">
    <source>
        <dbReference type="ARBA" id="ARBA00023136"/>
    </source>
</evidence>
<name>A0A1I4A8D1_9HYPH</name>
<feature type="domain" description="EamA" evidence="7">
    <location>
        <begin position="158"/>
        <end position="295"/>
    </location>
</feature>
<evidence type="ECO:0000256" key="2">
    <source>
        <dbReference type="ARBA" id="ARBA00007362"/>
    </source>
</evidence>
<protein>
    <submittedName>
        <fullName evidence="8">EamA-like transporter family protein</fullName>
    </submittedName>
</protein>
<feature type="transmembrane region" description="Helical" evidence="6">
    <location>
        <begin position="187"/>
        <end position="210"/>
    </location>
</feature>
<evidence type="ECO:0000313" key="9">
    <source>
        <dbReference type="Proteomes" id="UP000199598"/>
    </source>
</evidence>
<dbReference type="SUPFAM" id="SSF103481">
    <property type="entry name" value="Multidrug resistance efflux transporter EmrE"/>
    <property type="match status" value="2"/>
</dbReference>
<feature type="transmembrane region" description="Helical" evidence="6">
    <location>
        <begin position="222"/>
        <end position="245"/>
    </location>
</feature>
<proteinExistence type="inferred from homology"/>
<evidence type="ECO:0000259" key="7">
    <source>
        <dbReference type="Pfam" id="PF00892"/>
    </source>
</evidence>
<keyword evidence="9" id="KW-1185">Reference proteome</keyword>
<evidence type="ECO:0000256" key="6">
    <source>
        <dbReference type="SAM" id="Phobius"/>
    </source>
</evidence>
<feature type="transmembrane region" description="Helical" evidence="6">
    <location>
        <begin position="251"/>
        <end position="269"/>
    </location>
</feature>
<evidence type="ECO:0000313" key="8">
    <source>
        <dbReference type="EMBL" id="SFK52573.1"/>
    </source>
</evidence>
<dbReference type="InterPro" id="IPR050638">
    <property type="entry name" value="AA-Vitamin_Transporters"/>
</dbReference>
<dbReference type="Pfam" id="PF00892">
    <property type="entry name" value="EamA"/>
    <property type="match status" value="2"/>
</dbReference>
<reference evidence="8 9" key="1">
    <citation type="submission" date="2016-10" db="EMBL/GenBank/DDBJ databases">
        <authorList>
            <person name="Varghese N."/>
            <person name="Submissions S."/>
        </authorList>
    </citation>
    <scope>NUCLEOTIDE SEQUENCE [LARGE SCALE GENOMIC DNA]</scope>
    <source>
        <strain evidence="8 9">DSM 16392</strain>
    </source>
</reference>
<dbReference type="InterPro" id="IPR000620">
    <property type="entry name" value="EamA_dom"/>
</dbReference>
<organism evidence="8 9">
    <name type="scientific">Pseudovibrio ascidiaceicola</name>
    <dbReference type="NCBI Taxonomy" id="285279"/>
    <lineage>
        <taxon>Bacteria</taxon>
        <taxon>Pseudomonadati</taxon>
        <taxon>Pseudomonadota</taxon>
        <taxon>Alphaproteobacteria</taxon>
        <taxon>Hyphomicrobiales</taxon>
        <taxon>Stappiaceae</taxon>
        <taxon>Pseudovibrio</taxon>
    </lineage>
</organism>
<dbReference type="PANTHER" id="PTHR32322">
    <property type="entry name" value="INNER MEMBRANE TRANSPORTER"/>
    <property type="match status" value="1"/>
</dbReference>
<feature type="transmembrane region" description="Helical" evidence="6">
    <location>
        <begin position="6"/>
        <end position="23"/>
    </location>
</feature>
<gene>
    <name evidence="8" type="ORF">SAMN04488518_10645</name>
</gene>
<evidence type="ECO:0000256" key="3">
    <source>
        <dbReference type="ARBA" id="ARBA00022692"/>
    </source>
</evidence>
<sequence>MVVFAVSSALAASLGWACGSMLAHRPLQRVGVFEFTRIQLLTSGAILCLLCSVLGYWHTVDWSQWPAFVVSVVVSVIIGNLALMACLRRAGPRQTELLLSLKTPIVAVLAFAFLGEELSFTEIVGIAIALFGICLAILFGSSDQETEATRRSGGLVVIVLLALVAAASQGIGMLVLKPLLVAGTEPLAASAVRVTGAAFIVALVGLMPVSAVQASTEMSWMLLFRVVLPGFIGYGISVSLLLYAYAHYDAAVASILGSLSPVFILPLLWMRTGNMPRPLAWGGALLSLGGTAVILL</sequence>
<dbReference type="Proteomes" id="UP000199598">
    <property type="component" value="Unassembled WGS sequence"/>
</dbReference>
<keyword evidence="3 6" id="KW-0812">Transmembrane</keyword>
<evidence type="ECO:0000256" key="1">
    <source>
        <dbReference type="ARBA" id="ARBA00004141"/>
    </source>
</evidence>
<comment type="caution">
    <text evidence="8">The sequence shown here is derived from an EMBL/GenBank/DDBJ whole genome shotgun (WGS) entry which is preliminary data.</text>
</comment>
<feature type="transmembrane region" description="Helical" evidence="6">
    <location>
        <begin position="120"/>
        <end position="141"/>
    </location>
</feature>
<comment type="subcellular location">
    <subcellularLocation>
        <location evidence="1">Membrane</location>
        <topology evidence="1">Multi-pass membrane protein</topology>
    </subcellularLocation>
</comment>
<feature type="transmembrane region" description="Helical" evidence="6">
    <location>
        <begin position="65"/>
        <end position="85"/>
    </location>
</feature>
<accession>A0A1I4A8D1</accession>
<dbReference type="RefSeq" id="WP_093519829.1">
    <property type="nucleotide sequence ID" value="NZ_FOSK01000006.1"/>
</dbReference>
<dbReference type="PANTHER" id="PTHR32322:SF2">
    <property type="entry name" value="EAMA DOMAIN-CONTAINING PROTEIN"/>
    <property type="match status" value="1"/>
</dbReference>
<feature type="transmembrane region" description="Helical" evidence="6">
    <location>
        <begin position="278"/>
        <end position="295"/>
    </location>
</feature>
<evidence type="ECO:0000256" key="4">
    <source>
        <dbReference type="ARBA" id="ARBA00022989"/>
    </source>
</evidence>
<feature type="transmembrane region" description="Helical" evidence="6">
    <location>
        <begin position="153"/>
        <end position="175"/>
    </location>
</feature>
<dbReference type="InterPro" id="IPR037185">
    <property type="entry name" value="EmrE-like"/>
</dbReference>